<dbReference type="RefSeq" id="WP_344858268.1">
    <property type="nucleotide sequence ID" value="NZ_BAAAUT010000013.1"/>
</dbReference>
<organism evidence="3 4">
    <name type="scientific">Planomonospora alba</name>
    <dbReference type="NCBI Taxonomy" id="161354"/>
    <lineage>
        <taxon>Bacteria</taxon>
        <taxon>Bacillati</taxon>
        <taxon>Actinomycetota</taxon>
        <taxon>Actinomycetes</taxon>
        <taxon>Streptosporangiales</taxon>
        <taxon>Streptosporangiaceae</taxon>
        <taxon>Planomonospora</taxon>
    </lineage>
</organism>
<accession>A0ABP6N135</accession>
<keyword evidence="4" id="KW-1185">Reference proteome</keyword>
<dbReference type="Pfam" id="PF10756">
    <property type="entry name" value="bPH_6"/>
    <property type="match status" value="1"/>
</dbReference>
<proteinExistence type="predicted"/>
<evidence type="ECO:0000313" key="4">
    <source>
        <dbReference type="Proteomes" id="UP001500320"/>
    </source>
</evidence>
<dbReference type="EMBL" id="BAAAUT010000013">
    <property type="protein sequence ID" value="GAA3130137.1"/>
    <property type="molecule type" value="Genomic_DNA"/>
</dbReference>
<dbReference type="InterPro" id="IPR019692">
    <property type="entry name" value="CFP-6_PH"/>
</dbReference>
<sequence length="139" mass="14794">MSRPVLRWRVRRELLVVKAAGAAVAAVAAVLSLGDVRGVLLAGAAAVMLAGLALRDFLVPVRLAADGEGLTVAKGFAGTERVPWGEVERIRVDTRTRFASRTELLEIETGAGLFLLSRFDLGAPVREVADELRAFRTGG</sequence>
<name>A0ABP6N135_9ACTN</name>
<evidence type="ECO:0000259" key="2">
    <source>
        <dbReference type="Pfam" id="PF10756"/>
    </source>
</evidence>
<reference evidence="4" key="1">
    <citation type="journal article" date="2019" name="Int. J. Syst. Evol. Microbiol.">
        <title>The Global Catalogue of Microorganisms (GCM) 10K type strain sequencing project: providing services to taxonomists for standard genome sequencing and annotation.</title>
        <authorList>
            <consortium name="The Broad Institute Genomics Platform"/>
            <consortium name="The Broad Institute Genome Sequencing Center for Infectious Disease"/>
            <person name="Wu L."/>
            <person name="Ma J."/>
        </authorList>
    </citation>
    <scope>NUCLEOTIDE SEQUENCE [LARGE SCALE GENOMIC DNA]</scope>
    <source>
        <strain evidence="4">JCM 9373</strain>
    </source>
</reference>
<comment type="caution">
    <text evidence="3">The sequence shown here is derived from an EMBL/GenBank/DDBJ whole genome shotgun (WGS) entry which is preliminary data.</text>
</comment>
<protein>
    <recommendedName>
        <fullName evidence="2">Low molecular weight protein antigen 6 PH domain-containing protein</fullName>
    </recommendedName>
</protein>
<keyword evidence="1" id="KW-0812">Transmembrane</keyword>
<gene>
    <name evidence="3" type="ORF">GCM10010466_21040</name>
</gene>
<dbReference type="Proteomes" id="UP001500320">
    <property type="component" value="Unassembled WGS sequence"/>
</dbReference>
<evidence type="ECO:0000256" key="1">
    <source>
        <dbReference type="SAM" id="Phobius"/>
    </source>
</evidence>
<feature type="transmembrane region" description="Helical" evidence="1">
    <location>
        <begin position="38"/>
        <end position="54"/>
    </location>
</feature>
<keyword evidence="1" id="KW-0472">Membrane</keyword>
<keyword evidence="1" id="KW-1133">Transmembrane helix</keyword>
<evidence type="ECO:0000313" key="3">
    <source>
        <dbReference type="EMBL" id="GAA3130137.1"/>
    </source>
</evidence>
<feature type="domain" description="Low molecular weight protein antigen 6 PH" evidence="2">
    <location>
        <begin position="61"/>
        <end position="136"/>
    </location>
</feature>